<dbReference type="PANTHER" id="PTHR32552:SF81">
    <property type="entry name" value="TONB-DEPENDENT OUTER MEMBRANE RECEPTOR"/>
    <property type="match status" value="1"/>
</dbReference>
<keyword evidence="7" id="KW-0406">Ion transport</keyword>
<protein>
    <submittedName>
        <fullName evidence="16">TonB-dependent receptor</fullName>
    </submittedName>
</protein>
<evidence type="ECO:0000256" key="11">
    <source>
        <dbReference type="PROSITE-ProRule" id="PRU01360"/>
    </source>
</evidence>
<evidence type="ECO:0000256" key="1">
    <source>
        <dbReference type="ARBA" id="ARBA00004571"/>
    </source>
</evidence>
<keyword evidence="16" id="KW-0675">Receptor</keyword>
<feature type="domain" description="TonB-dependent receptor-like beta-barrel" evidence="14">
    <location>
        <begin position="266"/>
        <end position="581"/>
    </location>
</feature>
<feature type="signal peptide" evidence="13">
    <location>
        <begin position="1"/>
        <end position="27"/>
    </location>
</feature>
<evidence type="ECO:0000256" key="3">
    <source>
        <dbReference type="ARBA" id="ARBA00022452"/>
    </source>
</evidence>
<dbReference type="InterPro" id="IPR012910">
    <property type="entry name" value="Plug_dom"/>
</dbReference>
<feature type="domain" description="TonB-dependent receptor plug" evidence="15">
    <location>
        <begin position="59"/>
        <end position="166"/>
    </location>
</feature>
<gene>
    <name evidence="16" type="ORF">Q4610_21650</name>
</gene>
<sequence length="586" mass="64110">MRLNNLGRRLCTVSSLALAIAAAPAFAQEANSQASATDAGRSNIDNEIVVTAQKREQRLIDVPVAINTMSGDAIADRGITDLQQFSYAVPGLVLRYDGPGSSQVFLRGAANIRGSDAMVATYMDEVPVTLTGGFRQVDLRMLDIDRIEVLKGPQGTLYGQGAMTGTVRFVTKNPDLTEIHGFARADYSLIDQGSDNLRLSGALSLPVVTDVLAIRVAGNLEDGGGWIDQPGTGIKDGNNQNIRNFRGKILFKPSSDFDLTGTIGLYRMSSRFGLDYENPDRTRPVPVSPDFDLLPSRKDRAWIYNLTANYHFDFATLTSSSSYVRLNRDYYSTYIAGPGTPYTVQNEGFDDIHDRARQFTQELRLTSAGSGPLQYTVGVYYRDARSDLYDTGISYFAGGTYPIAYEDLDTSKSWSGFADLSYRLTQRLTLGAGVRTFSDDVTQWNGGTTTQKANFKSTDPRVYFTYALGPKWNLYGNVSRGFRSGGFNTAGLPPYRPEKLTNYELGTKGVTAGGALQFDIDAFYSKYDDALRTGQFFNFDGGGGYVSLTRNIGDLEIYGLEASATWAVTPNFHLSGMAALTHSEVT</sequence>
<name>A0ABT8ZU77_9SPHN</name>
<dbReference type="Gene3D" id="2.40.170.20">
    <property type="entry name" value="TonB-dependent receptor, beta-barrel domain"/>
    <property type="match status" value="1"/>
</dbReference>
<feature type="non-terminal residue" evidence="16">
    <location>
        <position position="586"/>
    </location>
</feature>
<comment type="caution">
    <text evidence="16">The sequence shown here is derived from an EMBL/GenBank/DDBJ whole genome shotgun (WGS) entry which is preliminary data.</text>
</comment>
<keyword evidence="8 12" id="KW-0798">TonB box</keyword>
<evidence type="ECO:0000259" key="14">
    <source>
        <dbReference type="Pfam" id="PF00593"/>
    </source>
</evidence>
<evidence type="ECO:0000256" key="7">
    <source>
        <dbReference type="ARBA" id="ARBA00023065"/>
    </source>
</evidence>
<dbReference type="PANTHER" id="PTHR32552">
    <property type="entry name" value="FERRICHROME IRON RECEPTOR-RELATED"/>
    <property type="match status" value="1"/>
</dbReference>
<dbReference type="PROSITE" id="PS52016">
    <property type="entry name" value="TONB_DEPENDENT_REC_3"/>
    <property type="match status" value="1"/>
</dbReference>
<keyword evidence="10 11" id="KW-0998">Cell outer membrane</keyword>
<evidence type="ECO:0000256" key="13">
    <source>
        <dbReference type="SAM" id="SignalP"/>
    </source>
</evidence>
<dbReference type="InterPro" id="IPR000531">
    <property type="entry name" value="Beta-barrel_TonB"/>
</dbReference>
<evidence type="ECO:0000256" key="8">
    <source>
        <dbReference type="ARBA" id="ARBA00023077"/>
    </source>
</evidence>
<keyword evidence="4" id="KW-0410">Iron transport</keyword>
<proteinExistence type="inferred from homology"/>
<keyword evidence="2 11" id="KW-0813">Transport</keyword>
<dbReference type="Proteomes" id="UP001176471">
    <property type="component" value="Unassembled WGS sequence"/>
</dbReference>
<dbReference type="Pfam" id="PF07715">
    <property type="entry name" value="Plug"/>
    <property type="match status" value="1"/>
</dbReference>
<evidence type="ECO:0000256" key="10">
    <source>
        <dbReference type="ARBA" id="ARBA00023237"/>
    </source>
</evidence>
<evidence type="ECO:0000256" key="9">
    <source>
        <dbReference type="ARBA" id="ARBA00023136"/>
    </source>
</evidence>
<keyword evidence="6" id="KW-0408">Iron</keyword>
<dbReference type="InterPro" id="IPR036942">
    <property type="entry name" value="Beta-barrel_TonB_sf"/>
</dbReference>
<evidence type="ECO:0000256" key="6">
    <source>
        <dbReference type="ARBA" id="ARBA00023004"/>
    </source>
</evidence>
<keyword evidence="13" id="KW-0732">Signal</keyword>
<reference evidence="16" key="1">
    <citation type="submission" date="2023-07" db="EMBL/GenBank/DDBJ databases">
        <title>Bacterial whole genome sequence for Sphingobium sp. HBC34.</title>
        <authorList>
            <person name="Le V."/>
            <person name="Ko S.-R."/>
            <person name="Ahn C.-Y."/>
            <person name="Oh H.-M."/>
        </authorList>
    </citation>
    <scope>NUCLEOTIDE SEQUENCE</scope>
    <source>
        <strain evidence="16">HBC34</strain>
    </source>
</reference>
<keyword evidence="3 11" id="KW-1134">Transmembrane beta strand</keyword>
<evidence type="ECO:0000259" key="15">
    <source>
        <dbReference type="Pfam" id="PF07715"/>
    </source>
</evidence>
<dbReference type="EMBL" id="JAUQOM010000063">
    <property type="protein sequence ID" value="MDO7837638.1"/>
    <property type="molecule type" value="Genomic_DNA"/>
</dbReference>
<evidence type="ECO:0000256" key="2">
    <source>
        <dbReference type="ARBA" id="ARBA00022448"/>
    </source>
</evidence>
<comment type="similarity">
    <text evidence="11 12">Belongs to the TonB-dependent receptor family.</text>
</comment>
<organism evidence="16 17">
    <name type="scientific">Sphingobium cyanobacteriorum</name>
    <dbReference type="NCBI Taxonomy" id="3063954"/>
    <lineage>
        <taxon>Bacteria</taxon>
        <taxon>Pseudomonadati</taxon>
        <taxon>Pseudomonadota</taxon>
        <taxon>Alphaproteobacteria</taxon>
        <taxon>Sphingomonadales</taxon>
        <taxon>Sphingomonadaceae</taxon>
        <taxon>Sphingobium</taxon>
    </lineage>
</organism>
<dbReference type="RefSeq" id="WP_304537839.1">
    <property type="nucleotide sequence ID" value="NZ_JAUQOM010000063.1"/>
</dbReference>
<evidence type="ECO:0000256" key="4">
    <source>
        <dbReference type="ARBA" id="ARBA00022496"/>
    </source>
</evidence>
<evidence type="ECO:0000256" key="12">
    <source>
        <dbReference type="RuleBase" id="RU003357"/>
    </source>
</evidence>
<evidence type="ECO:0000313" key="16">
    <source>
        <dbReference type="EMBL" id="MDO7837638.1"/>
    </source>
</evidence>
<evidence type="ECO:0000313" key="17">
    <source>
        <dbReference type="Proteomes" id="UP001176471"/>
    </source>
</evidence>
<keyword evidence="17" id="KW-1185">Reference proteome</keyword>
<comment type="subcellular location">
    <subcellularLocation>
        <location evidence="1 11">Cell outer membrane</location>
        <topology evidence="1 11">Multi-pass membrane protein</topology>
    </subcellularLocation>
</comment>
<evidence type="ECO:0000256" key="5">
    <source>
        <dbReference type="ARBA" id="ARBA00022692"/>
    </source>
</evidence>
<keyword evidence="5 11" id="KW-0812">Transmembrane</keyword>
<dbReference type="InterPro" id="IPR039426">
    <property type="entry name" value="TonB-dep_rcpt-like"/>
</dbReference>
<accession>A0ABT8ZU77</accession>
<keyword evidence="9 11" id="KW-0472">Membrane</keyword>
<dbReference type="SUPFAM" id="SSF56935">
    <property type="entry name" value="Porins"/>
    <property type="match status" value="1"/>
</dbReference>
<feature type="chain" id="PRO_5046352245" evidence="13">
    <location>
        <begin position="28"/>
        <end position="586"/>
    </location>
</feature>
<dbReference type="Pfam" id="PF00593">
    <property type="entry name" value="TonB_dep_Rec_b-barrel"/>
    <property type="match status" value="1"/>
</dbReference>